<comment type="similarity">
    <text evidence="5 15">Belongs to the cytochrome P450 family.</text>
</comment>
<evidence type="ECO:0000313" key="18">
    <source>
        <dbReference type="Proteomes" id="UP000092461"/>
    </source>
</evidence>
<keyword evidence="7 14" id="KW-0479">Metal-binding</keyword>
<feature type="binding site" description="axial binding residue" evidence="14">
    <location>
        <position position="409"/>
    </location>
    <ligand>
        <name>heme</name>
        <dbReference type="ChEBI" id="CHEBI:30413"/>
    </ligand>
    <ligandPart>
        <name>Fe</name>
        <dbReference type="ChEBI" id="CHEBI:18248"/>
    </ligandPart>
</feature>
<proteinExistence type="inferred from homology"/>
<evidence type="ECO:0000256" key="15">
    <source>
        <dbReference type="RuleBase" id="RU000461"/>
    </source>
</evidence>
<dbReference type="AlphaFoldDB" id="A0A1B0CTA7"/>
<dbReference type="GO" id="GO:0016705">
    <property type="term" value="F:oxidoreductase activity, acting on paired donors, with incorporation or reduction of molecular oxygen"/>
    <property type="evidence" value="ECO:0007669"/>
    <property type="project" value="InterPro"/>
</dbReference>
<dbReference type="PROSITE" id="PS00086">
    <property type="entry name" value="CYTOCHROME_P450"/>
    <property type="match status" value="1"/>
</dbReference>
<comment type="cofactor">
    <cofactor evidence="1 14">
        <name>heme</name>
        <dbReference type="ChEBI" id="CHEBI:30413"/>
    </cofactor>
</comment>
<dbReference type="PANTHER" id="PTHR24292">
    <property type="entry name" value="CYTOCHROME P450"/>
    <property type="match status" value="1"/>
</dbReference>
<sequence length="466" mass="53535">MLVFIYGLFVIGSAIYFFLTWNHKHWAKRGIPFAEPSVLYGNFPSTLTQKRNIAYEHDEFYNQFKDRYNFVGCFSLRQPQYFILDAGVARDILISKFKNFHDNEFSDMIDKIKAMYPVIDDVCESLKKFIQRGKHSAINARDLCENFTTDVVSSCIYGADARALSGEKAPIREMGKKLFGTTPKIVIYFLAVQFIPSITKFVKIGFVPKNVEKFFVKLTKDAIDLRRKSNITREDYLTYLLELQAKKGISELSMASHAISFFLDGFITSSVVLSFTFYELAKSKRVQDKLRTEIRETIAKHGRITFEIAQEMPYLEQVVSENLRLNPPLSFINKKCTETCELPLTETKSATIEEGYGIILPVRSIQRDSRYYENPNDFIPERFAPEKGGTKVYKDKGCYMPFGDGPRICLGMRFAHTQMKAAIIAIVKDFEISLDPKTSPNGELDPKDFIPDIIGGIWLRFKEIKE</sequence>
<evidence type="ECO:0000256" key="6">
    <source>
        <dbReference type="ARBA" id="ARBA00022617"/>
    </source>
</evidence>
<dbReference type="InterPro" id="IPR050476">
    <property type="entry name" value="Insect_CytP450_Detox"/>
</dbReference>
<dbReference type="CDD" id="cd11056">
    <property type="entry name" value="CYP6-like"/>
    <property type="match status" value="1"/>
</dbReference>
<keyword evidence="6 14" id="KW-0349">Heme</keyword>
<evidence type="ECO:0000256" key="7">
    <source>
        <dbReference type="ARBA" id="ARBA00022723"/>
    </source>
</evidence>
<evidence type="ECO:0000256" key="9">
    <source>
        <dbReference type="ARBA" id="ARBA00022848"/>
    </source>
</evidence>
<keyword evidence="9" id="KW-0492">Microsome</keyword>
<keyword evidence="13 16" id="KW-0472">Membrane</keyword>
<comment type="subcellular location">
    <subcellularLocation>
        <location evidence="4">Endoplasmic reticulum membrane</location>
        <topology evidence="4">Peripheral membrane protein</topology>
    </subcellularLocation>
    <subcellularLocation>
        <location evidence="3">Microsome membrane</location>
        <topology evidence="3">Peripheral membrane protein</topology>
    </subcellularLocation>
</comment>
<keyword evidence="16" id="KW-0812">Transmembrane</keyword>
<accession>A0A1B0CTA7</accession>
<evidence type="ECO:0000256" key="5">
    <source>
        <dbReference type="ARBA" id="ARBA00010617"/>
    </source>
</evidence>
<evidence type="ECO:0000256" key="3">
    <source>
        <dbReference type="ARBA" id="ARBA00004174"/>
    </source>
</evidence>
<dbReference type="EnsemblMetazoa" id="LLOJ008106-RA">
    <property type="protein sequence ID" value="LLOJ008106-PA"/>
    <property type="gene ID" value="LLOJ008106"/>
</dbReference>
<dbReference type="Proteomes" id="UP000092461">
    <property type="component" value="Unassembled WGS sequence"/>
</dbReference>
<dbReference type="VEuPathDB" id="VectorBase:LLONM1_010804"/>
<dbReference type="Gene3D" id="1.10.630.10">
    <property type="entry name" value="Cytochrome P450"/>
    <property type="match status" value="1"/>
</dbReference>
<evidence type="ECO:0000256" key="10">
    <source>
        <dbReference type="ARBA" id="ARBA00023002"/>
    </source>
</evidence>
<organism evidence="17 18">
    <name type="scientific">Lutzomyia longipalpis</name>
    <name type="common">Sand fly</name>
    <dbReference type="NCBI Taxonomy" id="7200"/>
    <lineage>
        <taxon>Eukaryota</taxon>
        <taxon>Metazoa</taxon>
        <taxon>Ecdysozoa</taxon>
        <taxon>Arthropoda</taxon>
        <taxon>Hexapoda</taxon>
        <taxon>Insecta</taxon>
        <taxon>Pterygota</taxon>
        <taxon>Neoptera</taxon>
        <taxon>Endopterygota</taxon>
        <taxon>Diptera</taxon>
        <taxon>Nematocera</taxon>
        <taxon>Psychodoidea</taxon>
        <taxon>Psychodidae</taxon>
        <taxon>Lutzomyia</taxon>
        <taxon>Lutzomyia</taxon>
    </lineage>
</organism>
<dbReference type="GO" id="GO:0020037">
    <property type="term" value="F:heme binding"/>
    <property type="evidence" value="ECO:0007669"/>
    <property type="project" value="InterPro"/>
</dbReference>
<evidence type="ECO:0000256" key="13">
    <source>
        <dbReference type="ARBA" id="ARBA00023136"/>
    </source>
</evidence>
<evidence type="ECO:0000313" key="17">
    <source>
        <dbReference type="EnsemblMetazoa" id="LLOJ008106-PA"/>
    </source>
</evidence>
<evidence type="ECO:0000256" key="12">
    <source>
        <dbReference type="ARBA" id="ARBA00023033"/>
    </source>
</evidence>
<dbReference type="GO" id="GO:0005506">
    <property type="term" value="F:iron ion binding"/>
    <property type="evidence" value="ECO:0007669"/>
    <property type="project" value="InterPro"/>
</dbReference>
<evidence type="ECO:0000256" key="14">
    <source>
        <dbReference type="PIRSR" id="PIRSR602403-1"/>
    </source>
</evidence>
<dbReference type="EMBL" id="AJWK01027360">
    <property type="status" value="NOT_ANNOTATED_CDS"/>
    <property type="molecule type" value="Genomic_DNA"/>
</dbReference>
<dbReference type="InterPro" id="IPR002403">
    <property type="entry name" value="Cyt_P450_E_grp-IV"/>
</dbReference>
<reference evidence="17" key="1">
    <citation type="submission" date="2020-05" db="UniProtKB">
        <authorList>
            <consortium name="EnsemblMetazoa"/>
        </authorList>
    </citation>
    <scope>IDENTIFICATION</scope>
    <source>
        <strain evidence="17">Jacobina</strain>
    </source>
</reference>
<dbReference type="InterPro" id="IPR017972">
    <property type="entry name" value="Cyt_P450_CS"/>
</dbReference>
<feature type="transmembrane region" description="Helical" evidence="16">
    <location>
        <begin position="185"/>
        <end position="206"/>
    </location>
</feature>
<evidence type="ECO:0008006" key="19">
    <source>
        <dbReference type="Google" id="ProtNLM"/>
    </source>
</evidence>
<feature type="transmembrane region" description="Helical" evidence="16">
    <location>
        <begin position="258"/>
        <end position="281"/>
    </location>
</feature>
<dbReference type="InterPro" id="IPR036396">
    <property type="entry name" value="Cyt_P450_sf"/>
</dbReference>
<evidence type="ECO:0000256" key="1">
    <source>
        <dbReference type="ARBA" id="ARBA00001971"/>
    </source>
</evidence>
<keyword evidence="16" id="KW-1133">Transmembrane helix</keyword>
<comment type="function">
    <text evidence="2">May be involved in the metabolism of insect hormones and in the breakdown of synthetic insecticides.</text>
</comment>
<name>A0A1B0CTA7_LUTLO</name>
<dbReference type="PANTHER" id="PTHR24292:SF84">
    <property type="entry name" value="CYTOCHROME P450 28A5-RELATED"/>
    <property type="match status" value="1"/>
</dbReference>
<keyword evidence="8" id="KW-0256">Endoplasmic reticulum</keyword>
<evidence type="ECO:0000256" key="4">
    <source>
        <dbReference type="ARBA" id="ARBA00004406"/>
    </source>
</evidence>
<dbReference type="PRINTS" id="PR00465">
    <property type="entry name" value="EP450IV"/>
</dbReference>
<dbReference type="SUPFAM" id="SSF48264">
    <property type="entry name" value="Cytochrome P450"/>
    <property type="match status" value="1"/>
</dbReference>
<dbReference type="GO" id="GO:0005789">
    <property type="term" value="C:endoplasmic reticulum membrane"/>
    <property type="evidence" value="ECO:0007669"/>
    <property type="project" value="UniProtKB-SubCell"/>
</dbReference>
<dbReference type="GO" id="GO:0004497">
    <property type="term" value="F:monooxygenase activity"/>
    <property type="evidence" value="ECO:0007669"/>
    <property type="project" value="UniProtKB-KW"/>
</dbReference>
<dbReference type="VEuPathDB" id="VectorBase:LLOJ008106"/>
<evidence type="ECO:0000256" key="11">
    <source>
        <dbReference type="ARBA" id="ARBA00023004"/>
    </source>
</evidence>
<keyword evidence="10 15" id="KW-0560">Oxidoreductase</keyword>
<keyword evidence="11 14" id="KW-0408">Iron</keyword>
<protein>
    <recommendedName>
        <fullName evidence="19">Cytochrome</fullName>
    </recommendedName>
</protein>
<dbReference type="PRINTS" id="PR00385">
    <property type="entry name" value="P450"/>
</dbReference>
<evidence type="ECO:0000256" key="16">
    <source>
        <dbReference type="SAM" id="Phobius"/>
    </source>
</evidence>
<keyword evidence="18" id="KW-1185">Reference proteome</keyword>
<evidence type="ECO:0000256" key="8">
    <source>
        <dbReference type="ARBA" id="ARBA00022824"/>
    </source>
</evidence>
<dbReference type="InterPro" id="IPR001128">
    <property type="entry name" value="Cyt_P450"/>
</dbReference>
<evidence type="ECO:0000256" key="2">
    <source>
        <dbReference type="ARBA" id="ARBA00003690"/>
    </source>
</evidence>
<dbReference type="Pfam" id="PF00067">
    <property type="entry name" value="p450"/>
    <property type="match status" value="1"/>
</dbReference>
<feature type="transmembrane region" description="Helical" evidence="16">
    <location>
        <begin position="6"/>
        <end position="22"/>
    </location>
</feature>
<keyword evidence="12 15" id="KW-0503">Monooxygenase</keyword>